<dbReference type="SMART" id="SM00345">
    <property type="entry name" value="HTH_GNTR"/>
    <property type="match status" value="1"/>
</dbReference>
<dbReference type="InterPro" id="IPR051446">
    <property type="entry name" value="HTH_trans_reg/aminotransferase"/>
</dbReference>
<dbReference type="SUPFAM" id="SSF46785">
    <property type="entry name" value="Winged helix' DNA-binding domain"/>
    <property type="match status" value="1"/>
</dbReference>
<dbReference type="PRINTS" id="PR00035">
    <property type="entry name" value="HTHGNTR"/>
</dbReference>
<evidence type="ECO:0000256" key="6">
    <source>
        <dbReference type="ARBA" id="ARBA00023015"/>
    </source>
</evidence>
<evidence type="ECO:0000256" key="8">
    <source>
        <dbReference type="ARBA" id="ARBA00023163"/>
    </source>
</evidence>
<keyword evidence="3 10" id="KW-0032">Aminotransferase</keyword>
<evidence type="ECO:0000256" key="2">
    <source>
        <dbReference type="ARBA" id="ARBA00005384"/>
    </source>
</evidence>
<dbReference type="AlphaFoldDB" id="A0A9X1XYZ7"/>
<dbReference type="InterPro" id="IPR036390">
    <property type="entry name" value="WH_DNA-bd_sf"/>
</dbReference>
<dbReference type="InterPro" id="IPR015424">
    <property type="entry name" value="PyrdxlP-dep_Trfase"/>
</dbReference>
<dbReference type="Gene3D" id="3.40.640.10">
    <property type="entry name" value="Type I PLP-dependent aspartate aminotransferase-like (Major domain)"/>
    <property type="match status" value="1"/>
</dbReference>
<dbReference type="InterPro" id="IPR015422">
    <property type="entry name" value="PyrdxlP-dep_Trfase_small"/>
</dbReference>
<dbReference type="InterPro" id="IPR036388">
    <property type="entry name" value="WH-like_DNA-bd_sf"/>
</dbReference>
<proteinExistence type="inferred from homology"/>
<keyword evidence="11" id="KW-1185">Reference proteome</keyword>
<dbReference type="RefSeq" id="WP_248551581.1">
    <property type="nucleotide sequence ID" value="NZ_JALPRK010000006.1"/>
</dbReference>
<dbReference type="InterPro" id="IPR000524">
    <property type="entry name" value="Tscrpt_reg_HTH_GntR"/>
</dbReference>
<dbReference type="CDD" id="cd00609">
    <property type="entry name" value="AAT_like"/>
    <property type="match status" value="1"/>
</dbReference>
<dbReference type="InterPro" id="IPR015421">
    <property type="entry name" value="PyrdxlP-dep_Trfase_major"/>
</dbReference>
<dbReference type="EMBL" id="JALPRK010000006">
    <property type="protein sequence ID" value="MCK8487381.1"/>
    <property type="molecule type" value="Genomic_DNA"/>
</dbReference>
<dbReference type="PROSITE" id="PS50949">
    <property type="entry name" value="HTH_GNTR"/>
    <property type="match status" value="1"/>
</dbReference>
<comment type="caution">
    <text evidence="10">The sequence shown here is derived from an EMBL/GenBank/DDBJ whole genome shotgun (WGS) entry which is preliminary data.</text>
</comment>
<evidence type="ECO:0000259" key="9">
    <source>
        <dbReference type="PROSITE" id="PS50949"/>
    </source>
</evidence>
<evidence type="ECO:0000256" key="3">
    <source>
        <dbReference type="ARBA" id="ARBA00022576"/>
    </source>
</evidence>
<name>A0A9X1XYZ7_9BACL</name>
<organism evidence="10 11">
    <name type="scientific">Paenibacillus mellifer</name>
    <dbReference type="NCBI Taxonomy" id="2937794"/>
    <lineage>
        <taxon>Bacteria</taxon>
        <taxon>Bacillati</taxon>
        <taxon>Bacillota</taxon>
        <taxon>Bacilli</taxon>
        <taxon>Bacillales</taxon>
        <taxon>Paenibacillaceae</taxon>
        <taxon>Paenibacillus</taxon>
    </lineage>
</organism>
<dbReference type="GO" id="GO:0003677">
    <property type="term" value="F:DNA binding"/>
    <property type="evidence" value="ECO:0007669"/>
    <property type="project" value="UniProtKB-KW"/>
</dbReference>
<dbReference type="CDD" id="cd07377">
    <property type="entry name" value="WHTH_GntR"/>
    <property type="match status" value="1"/>
</dbReference>
<reference evidence="10" key="1">
    <citation type="submission" date="2022-04" db="EMBL/GenBank/DDBJ databases">
        <authorList>
            <person name="Seo M.-J."/>
        </authorList>
    </citation>
    <scope>NUCLEOTIDE SEQUENCE</scope>
    <source>
        <strain evidence="10">MBLB2552</strain>
    </source>
</reference>
<gene>
    <name evidence="10" type="ORF">M0651_09370</name>
</gene>
<evidence type="ECO:0000256" key="7">
    <source>
        <dbReference type="ARBA" id="ARBA00023125"/>
    </source>
</evidence>
<dbReference type="FunFam" id="1.10.10.10:FF:000079">
    <property type="entry name" value="GntR family transcriptional regulator"/>
    <property type="match status" value="1"/>
</dbReference>
<keyword evidence="7" id="KW-0238">DNA-binding</keyword>
<dbReference type="Pfam" id="PF00392">
    <property type="entry name" value="GntR"/>
    <property type="match status" value="1"/>
</dbReference>
<dbReference type="GO" id="GO:0008483">
    <property type="term" value="F:transaminase activity"/>
    <property type="evidence" value="ECO:0007669"/>
    <property type="project" value="UniProtKB-KW"/>
</dbReference>
<keyword evidence="4" id="KW-0808">Transferase</keyword>
<dbReference type="GO" id="GO:0003700">
    <property type="term" value="F:DNA-binding transcription factor activity"/>
    <property type="evidence" value="ECO:0007669"/>
    <property type="project" value="InterPro"/>
</dbReference>
<protein>
    <submittedName>
        <fullName evidence="10">PLP-dependent aminotransferase family protein</fullName>
    </submittedName>
</protein>
<dbReference type="Gene3D" id="3.90.1150.10">
    <property type="entry name" value="Aspartate Aminotransferase, domain 1"/>
    <property type="match status" value="1"/>
</dbReference>
<keyword evidence="5" id="KW-0663">Pyridoxal phosphate</keyword>
<dbReference type="Pfam" id="PF00155">
    <property type="entry name" value="Aminotran_1_2"/>
    <property type="match status" value="1"/>
</dbReference>
<dbReference type="PANTHER" id="PTHR46577">
    <property type="entry name" value="HTH-TYPE TRANSCRIPTIONAL REGULATORY PROTEIN GABR"/>
    <property type="match status" value="1"/>
</dbReference>
<evidence type="ECO:0000313" key="11">
    <source>
        <dbReference type="Proteomes" id="UP001139534"/>
    </source>
</evidence>
<dbReference type="Gene3D" id="1.10.10.10">
    <property type="entry name" value="Winged helix-like DNA-binding domain superfamily/Winged helix DNA-binding domain"/>
    <property type="match status" value="1"/>
</dbReference>
<evidence type="ECO:0000256" key="1">
    <source>
        <dbReference type="ARBA" id="ARBA00001933"/>
    </source>
</evidence>
<evidence type="ECO:0000256" key="4">
    <source>
        <dbReference type="ARBA" id="ARBA00022679"/>
    </source>
</evidence>
<dbReference type="InterPro" id="IPR004839">
    <property type="entry name" value="Aminotransferase_I/II_large"/>
</dbReference>
<keyword evidence="6" id="KW-0805">Transcription regulation</keyword>
<feature type="domain" description="HTH gntR-type" evidence="9">
    <location>
        <begin position="14"/>
        <end position="82"/>
    </location>
</feature>
<dbReference type="FunFam" id="3.40.640.10:FF:000023">
    <property type="entry name" value="Transcriptional regulator, GntR family"/>
    <property type="match status" value="1"/>
</dbReference>
<dbReference type="Proteomes" id="UP001139534">
    <property type="component" value="Unassembled WGS sequence"/>
</dbReference>
<sequence>MTASTWRPSRSSPIPLHRQIIEHLRDLIAGGEWPVGTRIPSQRELAARYGVNRSTVVAALDELIAAGLLQGDRGGGTRVVNRTWGVLTASPPPDWNEYVRAGVQHPNLPAVQEINQAEFRPGILRLGTGEMGPDLLPQTEMAELLGRMAVSPPNLGYGEPNGDLRLREAIASRLNRLGIAASPASLLIVSGALQALQLIAVGLLHRGQVVLTEKPSYLYSVPVFQSAGMKLRGVPMDEQGLRADLVSVYAKQYSGAMLYTIPTFHNPSGTVMSEARRHQLLEVCEATRLPIVEDDVYRELWLDEPPPLPLKAKDASGSVLYLGSLSKSLSPGLRIGWIAGPQPVIERLADIKMQSDYGSSALSQQVAAEWLESGLYDRHLERLRAALRLRRKAALDALARHFRDIADWEAPRGGFYIWLNLHGSPSPRKVFDAALKADLLINPGHLYDREAEGRLRLSYAYATADELTDGIARLSEIVRSLG</sequence>
<dbReference type="PANTHER" id="PTHR46577:SF2">
    <property type="entry name" value="TRANSCRIPTIONAL REGULATORY PROTEIN"/>
    <property type="match status" value="1"/>
</dbReference>
<keyword evidence="8" id="KW-0804">Transcription</keyword>
<comment type="similarity">
    <text evidence="2">In the C-terminal section; belongs to the class-I pyridoxal-phosphate-dependent aminotransferase family.</text>
</comment>
<accession>A0A9X1XYZ7</accession>
<dbReference type="SUPFAM" id="SSF53383">
    <property type="entry name" value="PLP-dependent transferases"/>
    <property type="match status" value="1"/>
</dbReference>
<comment type="cofactor">
    <cofactor evidence="1">
        <name>pyridoxal 5'-phosphate</name>
        <dbReference type="ChEBI" id="CHEBI:597326"/>
    </cofactor>
</comment>
<evidence type="ECO:0000313" key="10">
    <source>
        <dbReference type="EMBL" id="MCK8487381.1"/>
    </source>
</evidence>
<dbReference type="GO" id="GO:0030170">
    <property type="term" value="F:pyridoxal phosphate binding"/>
    <property type="evidence" value="ECO:0007669"/>
    <property type="project" value="InterPro"/>
</dbReference>
<evidence type="ECO:0000256" key="5">
    <source>
        <dbReference type="ARBA" id="ARBA00022898"/>
    </source>
</evidence>